<dbReference type="Gene3D" id="3.40.50.410">
    <property type="entry name" value="von Willebrand factor, type A domain"/>
    <property type="match status" value="1"/>
</dbReference>
<evidence type="ECO:0000256" key="3">
    <source>
        <dbReference type="SAM" id="MobiDB-lite"/>
    </source>
</evidence>
<dbReference type="GO" id="GO:0046872">
    <property type="term" value="F:metal ion binding"/>
    <property type="evidence" value="ECO:0007669"/>
    <property type="project" value="UniProtKB-KW"/>
</dbReference>
<evidence type="ECO:0000313" key="6">
    <source>
        <dbReference type="EMBL" id="RDE18497.1"/>
    </source>
</evidence>
<feature type="domain" description="PilY1 beta-propeller" evidence="5">
    <location>
        <begin position="592"/>
        <end position="954"/>
    </location>
</feature>
<comment type="caution">
    <text evidence="6">The sequence shown here is derived from an EMBL/GenBank/DDBJ whole genome shotgun (WGS) entry which is preliminary data.</text>
</comment>
<evidence type="ECO:0000256" key="2">
    <source>
        <dbReference type="ARBA" id="ARBA00022837"/>
    </source>
</evidence>
<feature type="chain" id="PRO_5016961500" description="PilY1 beta-propeller domain-containing protein" evidence="4">
    <location>
        <begin position="22"/>
        <end position="1119"/>
    </location>
</feature>
<proteinExistence type="predicted"/>
<dbReference type="InterPro" id="IPR036465">
    <property type="entry name" value="vWFA_dom_sf"/>
</dbReference>
<feature type="signal peptide" evidence="4">
    <location>
        <begin position="1"/>
        <end position="21"/>
    </location>
</feature>
<dbReference type="Pfam" id="PF05567">
    <property type="entry name" value="T4P_PilY1"/>
    <property type="match status" value="1"/>
</dbReference>
<feature type="region of interest" description="Disordered" evidence="3">
    <location>
        <begin position="569"/>
        <end position="589"/>
    </location>
</feature>
<evidence type="ECO:0000313" key="7">
    <source>
        <dbReference type="Proteomes" id="UP000253769"/>
    </source>
</evidence>
<dbReference type="AlphaFoldDB" id="A0A369WA00"/>
<dbReference type="InterPro" id="IPR008707">
    <property type="entry name" value="B-propeller_PilY1"/>
</dbReference>
<organism evidence="6 7">
    <name type="scientific">Motiliproteus coralliicola</name>
    <dbReference type="NCBI Taxonomy" id="2283196"/>
    <lineage>
        <taxon>Bacteria</taxon>
        <taxon>Pseudomonadati</taxon>
        <taxon>Pseudomonadota</taxon>
        <taxon>Gammaproteobacteria</taxon>
        <taxon>Oceanospirillales</taxon>
        <taxon>Oceanospirillaceae</taxon>
        <taxon>Motiliproteus</taxon>
    </lineage>
</organism>
<gene>
    <name evidence="6" type="ORF">DV711_17795</name>
</gene>
<sequence length="1119" mass="120023">MEVKYRSLLFSALIAGQTLTAATAGTVSQTPLFLTGSVQPNIMLLLDNSGSMSNVVPEAPFDSSSAYDCDSAIYLATTHRIDLRVNSYGEPYFRANSIDYDWVSAAGTTGLTNRSNVACFDPTENYQARLYADNGSSPAMPGSYLAAQYTGKYLNWYFGSDTDGLNYETSSTAWDWGGAGVRVKPDVLRRMDIAKKAATDLVDSLTGVNFGLSSYRGSDGADIRILMGDANDSSFRTTLTTEIKTFSPDSSTPLAESLHEIGRYFIGSSGTTNPGHSSSLSCTANGQYDGDLVLHPDTTKNSVGMTDVFGQTAGSYESPICHYCQKNFVVIVSDGRPQYDRDDMPSYLADYDGDCASGCLGYDRKTTIDTDPTFYSYEDNGSDYLDDVAQALYEIDLRPDINDLDGNAVVNNVSTYTIGFADDQIIKDQLIRDTANQAGGFFTQANDSSDLVSALETAISDIKAQTSSASAVTTSSTRLNTSTIAFQALFNSGDWNGQLLALPVGADGAISASIWDAADNVPAHGSRDIFAWDATGSTGYEFNTTNASKINATLATDLTNDQINYLRGDDSNELDNSGTLRSRPAASGKSPLGDIINSDPLFVATPNFGYQRLDDPEGLAYSTFRSGSDYTGRPGMLYFGANDGMLHAFSFKYDAKSGTATGEEEFAFIPKGVLANLGDLSATTYSHQYYVDGSPRFGDAYLTLDGATGWRTVLVGTTGAGGSGVFALDITEPTSFGADLTKQKNNILWDIDNTTSGFSDLGYTIGEASIARFADDKYYAVFGNGYNSSSGNAVLYMVQLDDLSNVHTFDTGTGGTGNGMSSPVIVDKDNDRIADYIYAGDLNGNLWKVNVPSSTSQWKFAFTSGGSPAPLFTAMDSASTPVAQPIMAKPNVGEHEDGGLMVYFGTGQYFETTDTSDLQVQTFYAIRDNGSEVSGRSVLQEQTIDVEDTTSFASFGFNVRVTSDEKVDYTSQDGWYMDLRLVGGTAKGERIINQAILRGERVIFSTLIPSTDPCGYGGTSWLMEVNALTGSRLDTTPFDLNGDGKFDDNDKVYIEVDGKKVLVSVSGLQDTTMGLHHNPAIVEDGSKEIKIMGGSSGTIKSVTESKANDGGRLSWQQLQ</sequence>
<dbReference type="OrthoDB" id="7156875at2"/>
<protein>
    <recommendedName>
        <fullName evidence="5">PilY1 beta-propeller domain-containing protein</fullName>
    </recommendedName>
</protein>
<keyword evidence="1" id="KW-0479">Metal-binding</keyword>
<dbReference type="EMBL" id="QQOH01000005">
    <property type="protein sequence ID" value="RDE18497.1"/>
    <property type="molecule type" value="Genomic_DNA"/>
</dbReference>
<keyword evidence="7" id="KW-1185">Reference proteome</keyword>
<evidence type="ECO:0000256" key="4">
    <source>
        <dbReference type="SAM" id="SignalP"/>
    </source>
</evidence>
<accession>A0A369WA00</accession>
<feature type="region of interest" description="Disordered" evidence="3">
    <location>
        <begin position="1100"/>
        <end position="1119"/>
    </location>
</feature>
<evidence type="ECO:0000256" key="1">
    <source>
        <dbReference type="ARBA" id="ARBA00022723"/>
    </source>
</evidence>
<evidence type="ECO:0000259" key="5">
    <source>
        <dbReference type="Pfam" id="PF05567"/>
    </source>
</evidence>
<keyword evidence="4" id="KW-0732">Signal</keyword>
<keyword evidence="2" id="KW-0106">Calcium</keyword>
<reference evidence="6 7" key="1">
    <citation type="submission" date="2018-07" db="EMBL/GenBank/DDBJ databases">
        <title>Motiliproteus coralliicola sp. nov., a bacterium isolated from Coral.</title>
        <authorList>
            <person name="Wang G."/>
        </authorList>
    </citation>
    <scope>NUCLEOTIDE SEQUENCE [LARGE SCALE GENOMIC DNA]</scope>
    <source>
        <strain evidence="6 7">C34</strain>
    </source>
</reference>
<dbReference type="Proteomes" id="UP000253769">
    <property type="component" value="Unassembled WGS sequence"/>
</dbReference>
<dbReference type="RefSeq" id="WP_114697075.1">
    <property type="nucleotide sequence ID" value="NZ_QQOH01000005.1"/>
</dbReference>
<name>A0A369WA00_9GAMM</name>